<keyword evidence="2" id="KW-1185">Reference proteome</keyword>
<dbReference type="GeneID" id="24563696"/>
<reference evidence="2" key="1">
    <citation type="submission" date="2014-06" db="EMBL/GenBank/DDBJ databases">
        <authorList>
            <person name="Aslett M."/>
            <person name="De Silva N."/>
        </authorList>
    </citation>
    <scope>NUCLEOTIDE SEQUENCE [LARGE SCALE GENOMIC DNA]</scope>
    <source>
        <strain evidence="2">Bond</strain>
    </source>
</reference>
<gene>
    <name evidence="1" type="ORF">BBBOND_0203120</name>
</gene>
<evidence type="ECO:0000313" key="1">
    <source>
        <dbReference type="EMBL" id="CDR95155.1"/>
    </source>
</evidence>
<dbReference type="RefSeq" id="XP_012767341.1">
    <property type="nucleotide sequence ID" value="XM_012911887.1"/>
</dbReference>
<name>A0A061DBN0_BABBI</name>
<dbReference type="OrthoDB" id="365948at2759"/>
<dbReference type="EMBL" id="LK391708">
    <property type="protein sequence ID" value="CDR95155.1"/>
    <property type="molecule type" value="Genomic_DNA"/>
</dbReference>
<evidence type="ECO:0000313" key="2">
    <source>
        <dbReference type="Proteomes" id="UP000033188"/>
    </source>
</evidence>
<dbReference type="KEGG" id="bbig:BBBOND_0203120"/>
<accession>A0A061DBN0</accession>
<sequence>MSRVFVKQAPRLVRQHLPLVQTLSASAVVDALEDAANLRHRDSYVEEFILRCESRALALLPDLRLSGIVRSLFALKRANVRSGTFADEVARFLLEECATGKLYDGFLDCCTANDLLLLYKAFAVVGYFNVRLYTLCMGLLATQTPHMIPADCCVFFQSHVKYVEALKSGGFHNSDHANTPEMILCPSLATEITLRFLQQDDATPEDLTVFAEWLVRMGDYYGISDELSGRVAALHRALSPKAVMFSVDHIHRLVQSTCKIKAHMEPLHLPSSLLFIQSLLHEAERRSDIHTYENALATLHAVEDMATLPFELVSGLLYTVVNNVGPGDAERVRGILRKRIQGSGTDEVEFRSVPMEYKIDTCPPAVVAVKVCEPVCGIKILQLREMLERLDISHRISAT</sequence>
<protein>
    <submittedName>
        <fullName evidence="1">Uncharacterized protein</fullName>
    </submittedName>
</protein>
<dbReference type="VEuPathDB" id="PiroplasmaDB:BBBOND_0203120"/>
<dbReference type="Proteomes" id="UP000033188">
    <property type="component" value="Chromosome 2"/>
</dbReference>
<dbReference type="AlphaFoldDB" id="A0A061DBN0"/>
<organism evidence="1 2">
    <name type="scientific">Babesia bigemina</name>
    <dbReference type="NCBI Taxonomy" id="5866"/>
    <lineage>
        <taxon>Eukaryota</taxon>
        <taxon>Sar</taxon>
        <taxon>Alveolata</taxon>
        <taxon>Apicomplexa</taxon>
        <taxon>Aconoidasida</taxon>
        <taxon>Piroplasmida</taxon>
        <taxon>Babesiidae</taxon>
        <taxon>Babesia</taxon>
    </lineage>
</organism>
<dbReference type="OMA" id="NSDHANT"/>
<proteinExistence type="predicted"/>